<proteinExistence type="predicted"/>
<evidence type="ECO:0000313" key="9">
    <source>
        <dbReference type="EMBL" id="MYM83325.1"/>
    </source>
</evidence>
<evidence type="ECO:0000256" key="5">
    <source>
        <dbReference type="ARBA" id="ARBA00034923"/>
    </source>
</evidence>
<keyword evidence="6" id="KW-0175">Coiled coil</keyword>
<keyword evidence="3 9" id="KW-0347">Helicase</keyword>
<dbReference type="PANTHER" id="PTHR11070:SF2">
    <property type="entry name" value="ATP-DEPENDENT DNA HELICASE SRS2"/>
    <property type="match status" value="1"/>
</dbReference>
<keyword evidence="4" id="KW-0067">ATP-binding</keyword>
<evidence type="ECO:0000256" key="4">
    <source>
        <dbReference type="ARBA" id="ARBA00022840"/>
    </source>
</evidence>
<feature type="region of interest" description="Disordered" evidence="7">
    <location>
        <begin position="264"/>
        <end position="284"/>
    </location>
</feature>
<dbReference type="InterPro" id="IPR027417">
    <property type="entry name" value="P-loop_NTPase"/>
</dbReference>
<feature type="compositionally biased region" description="Basic and acidic residues" evidence="7">
    <location>
        <begin position="275"/>
        <end position="284"/>
    </location>
</feature>
<dbReference type="GO" id="GO:0005524">
    <property type="term" value="F:ATP binding"/>
    <property type="evidence" value="ECO:0007669"/>
    <property type="project" value="UniProtKB-KW"/>
</dbReference>
<gene>
    <name evidence="9" type="ORF">GTP44_15330</name>
</gene>
<dbReference type="EMBL" id="WWCP01000017">
    <property type="protein sequence ID" value="MYM83325.1"/>
    <property type="molecule type" value="Genomic_DNA"/>
</dbReference>
<evidence type="ECO:0000256" key="7">
    <source>
        <dbReference type="SAM" id="MobiDB-lite"/>
    </source>
</evidence>
<protein>
    <recommendedName>
        <fullName evidence="5">DNA 3'-5' helicase II</fullName>
    </recommendedName>
</protein>
<sequence>MDWIDRALEVISLVTVSRHQEEVTEVSARERAAARRQFEQNLKSVSDAHAAALAKEVASSRGLGFEEGRAFERLDVARKEREAIEEAERLEREAAIERAKWLVSPNPLPISQHIAKFQSDVNGRLEYPPESESHQWDMILSDCPATYVIAGAGSGKSTSLVLRVLLLNLYAEIDRGQISVFTFTRASRADFIKKYRERMDEWGCPISEDEAKSVVRTFHSMVLKMARSAMHPRPVVLELLDRETEGPVQDFDVDNLLELTEKEAEAVMGEEAETGEARHTTKPE</sequence>
<dbReference type="Proteomes" id="UP000474565">
    <property type="component" value="Unassembled WGS sequence"/>
</dbReference>
<accession>A0A6L8MQ51</accession>
<evidence type="ECO:0000256" key="2">
    <source>
        <dbReference type="ARBA" id="ARBA00022801"/>
    </source>
</evidence>
<evidence type="ECO:0000259" key="8">
    <source>
        <dbReference type="Pfam" id="PF00580"/>
    </source>
</evidence>
<dbReference type="Gene3D" id="3.40.50.300">
    <property type="entry name" value="P-loop containing nucleotide triphosphate hydrolases"/>
    <property type="match status" value="1"/>
</dbReference>
<dbReference type="GO" id="GO:0016787">
    <property type="term" value="F:hydrolase activity"/>
    <property type="evidence" value="ECO:0007669"/>
    <property type="project" value="UniProtKB-KW"/>
</dbReference>
<evidence type="ECO:0000256" key="1">
    <source>
        <dbReference type="ARBA" id="ARBA00022741"/>
    </source>
</evidence>
<name>A0A6L8MQ51_9BURK</name>
<dbReference type="Pfam" id="PF00580">
    <property type="entry name" value="UvrD-helicase"/>
    <property type="match status" value="1"/>
</dbReference>
<dbReference type="GO" id="GO:0000725">
    <property type="term" value="P:recombinational repair"/>
    <property type="evidence" value="ECO:0007669"/>
    <property type="project" value="TreeGrafter"/>
</dbReference>
<dbReference type="SUPFAM" id="SSF52540">
    <property type="entry name" value="P-loop containing nucleoside triphosphate hydrolases"/>
    <property type="match status" value="1"/>
</dbReference>
<evidence type="ECO:0000256" key="3">
    <source>
        <dbReference type="ARBA" id="ARBA00022806"/>
    </source>
</evidence>
<feature type="coiled-coil region" evidence="6">
    <location>
        <begin position="73"/>
        <end position="100"/>
    </location>
</feature>
<dbReference type="GO" id="GO:0003677">
    <property type="term" value="F:DNA binding"/>
    <property type="evidence" value="ECO:0007669"/>
    <property type="project" value="InterPro"/>
</dbReference>
<keyword evidence="1" id="KW-0547">Nucleotide-binding</keyword>
<dbReference type="AlphaFoldDB" id="A0A6L8MQ51"/>
<comment type="caution">
    <text evidence="9">The sequence shown here is derived from an EMBL/GenBank/DDBJ whole genome shotgun (WGS) entry which is preliminary data.</text>
</comment>
<reference evidence="9 10" key="1">
    <citation type="submission" date="2019-12" db="EMBL/GenBank/DDBJ databases">
        <title>Novel species isolated from a subtropical stream in China.</title>
        <authorList>
            <person name="Lu H."/>
        </authorList>
    </citation>
    <scope>NUCLEOTIDE SEQUENCE [LARGE SCALE GENOMIC DNA]</scope>
    <source>
        <strain evidence="9 10">FT50W</strain>
    </source>
</reference>
<dbReference type="RefSeq" id="WP_161020102.1">
    <property type="nucleotide sequence ID" value="NZ_WWCP01000017.1"/>
</dbReference>
<dbReference type="GO" id="GO:0043138">
    <property type="term" value="F:3'-5' DNA helicase activity"/>
    <property type="evidence" value="ECO:0007669"/>
    <property type="project" value="TreeGrafter"/>
</dbReference>
<feature type="domain" description="UvrD-like helicase ATP-binding" evidence="8">
    <location>
        <begin position="134"/>
        <end position="231"/>
    </location>
</feature>
<dbReference type="InterPro" id="IPR000212">
    <property type="entry name" value="DNA_helicase_UvrD/REP"/>
</dbReference>
<dbReference type="PANTHER" id="PTHR11070">
    <property type="entry name" value="UVRD / RECB / PCRA DNA HELICASE FAMILY MEMBER"/>
    <property type="match status" value="1"/>
</dbReference>
<dbReference type="InterPro" id="IPR014016">
    <property type="entry name" value="UvrD-like_ATP-bd"/>
</dbReference>
<keyword evidence="2" id="KW-0378">Hydrolase</keyword>
<evidence type="ECO:0000256" key="6">
    <source>
        <dbReference type="SAM" id="Coils"/>
    </source>
</evidence>
<evidence type="ECO:0000313" key="10">
    <source>
        <dbReference type="Proteomes" id="UP000474565"/>
    </source>
</evidence>
<organism evidence="9 10">
    <name type="scientific">Duganella lactea</name>
    <dbReference type="NCBI Taxonomy" id="2692173"/>
    <lineage>
        <taxon>Bacteria</taxon>
        <taxon>Pseudomonadati</taxon>
        <taxon>Pseudomonadota</taxon>
        <taxon>Betaproteobacteria</taxon>
        <taxon>Burkholderiales</taxon>
        <taxon>Oxalobacteraceae</taxon>
        <taxon>Telluria group</taxon>
        <taxon>Duganella</taxon>
    </lineage>
</organism>